<dbReference type="InterPro" id="IPR009057">
    <property type="entry name" value="Homeodomain-like_sf"/>
</dbReference>
<feature type="DNA-binding region" description="H-T-H motif" evidence="2">
    <location>
        <begin position="45"/>
        <end position="64"/>
    </location>
</feature>
<dbReference type="EMBL" id="MVHS01000058">
    <property type="protein sequence ID" value="ORA65747.1"/>
    <property type="molecule type" value="Genomic_DNA"/>
</dbReference>
<evidence type="ECO:0000259" key="3">
    <source>
        <dbReference type="PROSITE" id="PS50977"/>
    </source>
</evidence>
<comment type="caution">
    <text evidence="4">The sequence shown here is derived from an EMBL/GenBank/DDBJ whole genome shotgun (WGS) entry which is preliminary data.</text>
</comment>
<dbReference type="OrthoDB" id="4802216at2"/>
<protein>
    <submittedName>
        <fullName evidence="4">TetR family transcriptional regulator</fullName>
    </submittedName>
</protein>
<dbReference type="Proteomes" id="UP000192801">
    <property type="component" value="Unassembled WGS sequence"/>
</dbReference>
<evidence type="ECO:0000313" key="4">
    <source>
        <dbReference type="EMBL" id="ORA65747.1"/>
    </source>
</evidence>
<dbReference type="GO" id="GO:0003677">
    <property type="term" value="F:DNA binding"/>
    <property type="evidence" value="ECO:0007669"/>
    <property type="project" value="UniProtKB-UniRule"/>
</dbReference>
<evidence type="ECO:0000256" key="2">
    <source>
        <dbReference type="PROSITE-ProRule" id="PRU00335"/>
    </source>
</evidence>
<dbReference type="InterPro" id="IPR001647">
    <property type="entry name" value="HTH_TetR"/>
</dbReference>
<keyword evidence="1 2" id="KW-0238">DNA-binding</keyword>
<gene>
    <name evidence="4" type="ORF">BST26_18235</name>
</gene>
<sequence>MRDEASSATRVYGGVTGEERVAERRRKLIEAGMVLFGSGGSVQVRVKDIVVEAGLTERYFYESFSDLGDLFDAVFEDAAEVLESKVKAAVPKTSEDALAQVSVVLRTTVDTLTADPRMIRIFFVEALGKGGRPASRHGHILNRATGHVLQWPSPEDRLLLEAPAEDQMKAFALSGAASELLVAWAEGVLEVTPSELSDFLVGLYCRTNLP</sequence>
<evidence type="ECO:0000313" key="5">
    <source>
        <dbReference type="Proteomes" id="UP000192801"/>
    </source>
</evidence>
<dbReference type="SUPFAM" id="SSF46689">
    <property type="entry name" value="Homeodomain-like"/>
    <property type="match status" value="1"/>
</dbReference>
<dbReference type="Gene3D" id="1.10.357.10">
    <property type="entry name" value="Tetracycline Repressor, domain 2"/>
    <property type="match status" value="1"/>
</dbReference>
<reference evidence="4 5" key="1">
    <citation type="submission" date="2016-12" db="EMBL/GenBank/DDBJ databases">
        <title>The new phylogeny of genus Mycobacterium.</title>
        <authorList>
            <person name="Tortoli E."/>
            <person name="Trovato A."/>
            <person name="Cirillo D.M."/>
        </authorList>
    </citation>
    <scope>NUCLEOTIDE SEQUENCE [LARGE SCALE GENOMIC DNA]</scope>
    <source>
        <strain evidence="4 5">DSM 45130</strain>
    </source>
</reference>
<keyword evidence="5" id="KW-1185">Reference proteome</keyword>
<organism evidence="4 5">
    <name type="scientific">Mycolicibacterium insubricum</name>
    <dbReference type="NCBI Taxonomy" id="444597"/>
    <lineage>
        <taxon>Bacteria</taxon>
        <taxon>Bacillati</taxon>
        <taxon>Actinomycetota</taxon>
        <taxon>Actinomycetes</taxon>
        <taxon>Mycobacteriales</taxon>
        <taxon>Mycobacteriaceae</taxon>
        <taxon>Mycolicibacterium</taxon>
    </lineage>
</organism>
<dbReference type="AlphaFoldDB" id="A0A1X0D015"/>
<dbReference type="STRING" id="444597.BST26_18235"/>
<evidence type="ECO:0000256" key="1">
    <source>
        <dbReference type="ARBA" id="ARBA00023125"/>
    </source>
</evidence>
<dbReference type="PANTHER" id="PTHR43479">
    <property type="entry name" value="ACREF/ENVCD OPERON REPRESSOR-RELATED"/>
    <property type="match status" value="1"/>
</dbReference>
<feature type="domain" description="HTH tetR-type" evidence="3">
    <location>
        <begin position="22"/>
        <end position="82"/>
    </location>
</feature>
<dbReference type="PANTHER" id="PTHR43479:SF11">
    <property type="entry name" value="ACREF_ENVCD OPERON REPRESSOR-RELATED"/>
    <property type="match status" value="1"/>
</dbReference>
<dbReference type="InterPro" id="IPR050624">
    <property type="entry name" value="HTH-type_Tx_Regulator"/>
</dbReference>
<name>A0A1X0D015_9MYCO</name>
<accession>A0A1X0D015</accession>
<proteinExistence type="predicted"/>
<dbReference type="PROSITE" id="PS50977">
    <property type="entry name" value="HTH_TETR_2"/>
    <property type="match status" value="1"/>
</dbReference>